<dbReference type="InterPro" id="IPR036890">
    <property type="entry name" value="HATPase_C_sf"/>
</dbReference>
<accession>A0A9X2N9M9</accession>
<proteinExistence type="predicted"/>
<comment type="caution">
    <text evidence="3">The sequence shown here is derived from an EMBL/GenBank/DDBJ whole genome shotgun (WGS) entry which is preliminary data.</text>
</comment>
<dbReference type="PANTHER" id="PTHR35526:SF3">
    <property type="entry name" value="ANTI-SIGMA-F FACTOR RSBW"/>
    <property type="match status" value="1"/>
</dbReference>
<dbReference type="CDD" id="cd16936">
    <property type="entry name" value="HATPase_RsbW-like"/>
    <property type="match status" value="1"/>
</dbReference>
<dbReference type="Proteomes" id="UP001144096">
    <property type="component" value="Unassembled WGS sequence"/>
</dbReference>
<keyword evidence="1" id="KW-0808">Transferase</keyword>
<dbReference type="InterPro" id="IPR050267">
    <property type="entry name" value="Anti-sigma-factor_SerPK"/>
</dbReference>
<dbReference type="Gene3D" id="3.30.565.10">
    <property type="entry name" value="Histidine kinase-like ATPase, C-terminal domain"/>
    <property type="match status" value="1"/>
</dbReference>
<dbReference type="RefSeq" id="WP_257919812.1">
    <property type="nucleotide sequence ID" value="NZ_JAMXQV010000004.1"/>
</dbReference>
<keyword evidence="3" id="KW-0547">Nucleotide-binding</keyword>
<keyword evidence="1" id="KW-0418">Kinase</keyword>
<reference evidence="3" key="1">
    <citation type="submission" date="2022-06" db="EMBL/GenBank/DDBJ databases">
        <title>Amycolatopsis iheyaensis sp. nov., a new species of the genus Amycolatopsis isolated from soil in Iheya island, Japan.</title>
        <authorList>
            <person name="Ngamcharungchit C."/>
            <person name="Kanto H."/>
            <person name="Take A."/>
            <person name="Intra B."/>
            <person name="Matsumoto A."/>
            <person name="Panbangred W."/>
            <person name="Inahashi Y."/>
        </authorList>
    </citation>
    <scope>NUCLEOTIDE SEQUENCE</scope>
    <source>
        <strain evidence="3">OK19-0408</strain>
    </source>
</reference>
<dbReference type="GO" id="GO:0004674">
    <property type="term" value="F:protein serine/threonine kinase activity"/>
    <property type="evidence" value="ECO:0007669"/>
    <property type="project" value="UniProtKB-KW"/>
</dbReference>
<dbReference type="InterPro" id="IPR003594">
    <property type="entry name" value="HATPase_dom"/>
</dbReference>
<protein>
    <submittedName>
        <fullName evidence="3">ATP-binding protein</fullName>
    </submittedName>
</protein>
<keyword evidence="4" id="KW-1185">Reference proteome</keyword>
<organism evidence="3 4">
    <name type="scientific">Amycolatopsis iheyensis</name>
    <dbReference type="NCBI Taxonomy" id="2945988"/>
    <lineage>
        <taxon>Bacteria</taxon>
        <taxon>Bacillati</taxon>
        <taxon>Actinomycetota</taxon>
        <taxon>Actinomycetes</taxon>
        <taxon>Pseudonocardiales</taxon>
        <taxon>Pseudonocardiaceae</taxon>
        <taxon>Amycolatopsis</taxon>
    </lineage>
</organism>
<evidence type="ECO:0000313" key="4">
    <source>
        <dbReference type="Proteomes" id="UP001144096"/>
    </source>
</evidence>
<keyword evidence="3" id="KW-0067">ATP-binding</keyword>
<dbReference type="Pfam" id="PF13581">
    <property type="entry name" value="HATPase_c_2"/>
    <property type="match status" value="1"/>
</dbReference>
<dbReference type="PANTHER" id="PTHR35526">
    <property type="entry name" value="ANTI-SIGMA-F FACTOR RSBW-RELATED"/>
    <property type="match status" value="1"/>
</dbReference>
<dbReference type="AlphaFoldDB" id="A0A9X2N9M9"/>
<name>A0A9X2N9M9_9PSEU</name>
<dbReference type="SUPFAM" id="SSF55874">
    <property type="entry name" value="ATPase domain of HSP90 chaperone/DNA topoisomerase II/histidine kinase"/>
    <property type="match status" value="1"/>
</dbReference>
<dbReference type="EMBL" id="JAMXQV010000004">
    <property type="protein sequence ID" value="MCR6483183.1"/>
    <property type="molecule type" value="Genomic_DNA"/>
</dbReference>
<gene>
    <name evidence="3" type="ORF">M8542_10175</name>
</gene>
<feature type="domain" description="Histidine kinase/HSP90-like ATPase" evidence="2">
    <location>
        <begin position="19"/>
        <end position="128"/>
    </location>
</feature>
<keyword evidence="1" id="KW-0723">Serine/threonine-protein kinase</keyword>
<dbReference type="GO" id="GO:0005524">
    <property type="term" value="F:ATP binding"/>
    <property type="evidence" value="ECO:0007669"/>
    <property type="project" value="UniProtKB-KW"/>
</dbReference>
<evidence type="ECO:0000256" key="1">
    <source>
        <dbReference type="ARBA" id="ARBA00022527"/>
    </source>
</evidence>
<evidence type="ECO:0000313" key="3">
    <source>
        <dbReference type="EMBL" id="MCR6483183.1"/>
    </source>
</evidence>
<sequence>MAPNDGDRPASVDLHGTDSTHLASLRRWAAGLLSDLGEPHREDVLLVLTEIAQNAYQHGGGARWLRLTRLPEPCEVRIDVEDNSVVPPRIRPPGGTAFGGRGLHLVDTLTTAWGSREDAPSNGKTVWARVGCELSHQEACRR</sequence>
<evidence type="ECO:0000259" key="2">
    <source>
        <dbReference type="Pfam" id="PF13581"/>
    </source>
</evidence>